<dbReference type="KEGG" id="mbn:Mboo_1869"/>
<dbReference type="Proteomes" id="UP000002408">
    <property type="component" value="Chromosome"/>
</dbReference>
<sequence length="90" mass="10232">MDAPIKVKWLIDLLMGVSFLVCFVTGLLKYQDLLELTGLNNIVLPAAQISDLHDWTGLLMGFFVFLHLILNRHWIIATTKKILAVSRKEP</sequence>
<gene>
    <name evidence="3" type="ordered locus">Mboo_1869</name>
</gene>
<dbReference type="AlphaFoldDB" id="A7I9H3"/>
<keyword evidence="1" id="KW-1133">Transmembrane helix</keyword>
<dbReference type="GeneID" id="5410338"/>
<evidence type="ECO:0000313" key="3">
    <source>
        <dbReference type="EMBL" id="ABS56384.1"/>
    </source>
</evidence>
<dbReference type="RefSeq" id="WP_012107437.1">
    <property type="nucleotide sequence ID" value="NC_009712.1"/>
</dbReference>
<evidence type="ECO:0000259" key="2">
    <source>
        <dbReference type="Pfam" id="PF14358"/>
    </source>
</evidence>
<feature type="domain" description="Flavinylation-associated cytochrome" evidence="2">
    <location>
        <begin position="10"/>
        <end position="71"/>
    </location>
</feature>
<keyword evidence="4" id="KW-1185">Reference proteome</keyword>
<proteinExistence type="predicted"/>
<dbReference type="InterPro" id="IPR025517">
    <property type="entry name" value="DUF4405"/>
</dbReference>
<keyword evidence="1" id="KW-0472">Membrane</keyword>
<keyword evidence="1" id="KW-0812">Transmembrane</keyword>
<feature type="transmembrane region" description="Helical" evidence="1">
    <location>
        <begin position="9"/>
        <end position="28"/>
    </location>
</feature>
<evidence type="ECO:0000256" key="1">
    <source>
        <dbReference type="SAM" id="Phobius"/>
    </source>
</evidence>
<organism evidence="3 4">
    <name type="scientific">Methanoregula boonei (strain DSM 21154 / JCM 14090 / 6A8)</name>
    <dbReference type="NCBI Taxonomy" id="456442"/>
    <lineage>
        <taxon>Archaea</taxon>
        <taxon>Methanobacteriati</taxon>
        <taxon>Methanobacteriota</taxon>
        <taxon>Stenosarchaea group</taxon>
        <taxon>Methanomicrobia</taxon>
        <taxon>Methanomicrobiales</taxon>
        <taxon>Methanoregulaceae</taxon>
        <taxon>Methanoregula</taxon>
    </lineage>
</organism>
<feature type="transmembrane region" description="Helical" evidence="1">
    <location>
        <begin position="52"/>
        <end position="70"/>
    </location>
</feature>
<accession>A7I9H3</accession>
<dbReference type="OrthoDB" id="111577at2157"/>
<protein>
    <recommendedName>
        <fullName evidence="2">Flavinylation-associated cytochrome domain-containing protein</fullName>
    </recommendedName>
</protein>
<reference evidence="4" key="1">
    <citation type="journal article" date="2015" name="Microbiology">
        <title>Genome of Methanoregula boonei 6A8 reveals adaptations to oligotrophic peatland environments.</title>
        <authorList>
            <person name="Braeuer S."/>
            <person name="Cadillo-Quiroz H."/>
            <person name="Kyrpides N."/>
            <person name="Woyke T."/>
            <person name="Goodwin L."/>
            <person name="Detter C."/>
            <person name="Podell S."/>
            <person name="Yavitt J.B."/>
            <person name="Zinder S.H."/>
        </authorList>
    </citation>
    <scope>NUCLEOTIDE SEQUENCE [LARGE SCALE GENOMIC DNA]</scope>
    <source>
        <strain evidence="4">DSM 21154 / JCM 14090 / 6A8</strain>
    </source>
</reference>
<dbReference type="Pfam" id="PF14358">
    <property type="entry name" value="DUF4405"/>
    <property type="match status" value="1"/>
</dbReference>
<dbReference type="EMBL" id="CP000780">
    <property type="protein sequence ID" value="ABS56384.1"/>
    <property type="molecule type" value="Genomic_DNA"/>
</dbReference>
<evidence type="ECO:0000313" key="4">
    <source>
        <dbReference type="Proteomes" id="UP000002408"/>
    </source>
</evidence>
<dbReference type="eggNOG" id="arCOG04003">
    <property type="taxonomic scope" value="Archaea"/>
</dbReference>
<dbReference type="HOGENOM" id="CLU_188095_0_0_2"/>
<name>A7I9H3_METB6</name>